<dbReference type="Pfam" id="PF02949">
    <property type="entry name" value="7tm_6"/>
    <property type="match status" value="2"/>
</dbReference>
<dbReference type="Proteomes" id="UP000215335">
    <property type="component" value="Unassembled WGS sequence"/>
</dbReference>
<feature type="transmembrane region" description="Helical" evidence="10">
    <location>
        <begin position="138"/>
        <end position="158"/>
    </location>
</feature>
<keyword evidence="2" id="KW-1003">Cell membrane</keyword>
<evidence type="ECO:0008006" key="13">
    <source>
        <dbReference type="Google" id="ProtNLM"/>
    </source>
</evidence>
<evidence type="ECO:0000313" key="12">
    <source>
        <dbReference type="Proteomes" id="UP000215335"/>
    </source>
</evidence>
<evidence type="ECO:0000313" key="11">
    <source>
        <dbReference type="EMBL" id="OXU22694.1"/>
    </source>
</evidence>
<dbReference type="GO" id="GO:0004984">
    <property type="term" value="F:olfactory receptor activity"/>
    <property type="evidence" value="ECO:0007669"/>
    <property type="project" value="InterPro"/>
</dbReference>
<dbReference type="PANTHER" id="PTHR21137">
    <property type="entry name" value="ODORANT RECEPTOR"/>
    <property type="match status" value="1"/>
</dbReference>
<dbReference type="OrthoDB" id="7663575at2759"/>
<dbReference type="PANTHER" id="PTHR21137:SF35">
    <property type="entry name" value="ODORANT RECEPTOR 19A-RELATED"/>
    <property type="match status" value="1"/>
</dbReference>
<evidence type="ECO:0000256" key="6">
    <source>
        <dbReference type="ARBA" id="ARBA00022989"/>
    </source>
</evidence>
<keyword evidence="8" id="KW-0675">Receptor</keyword>
<name>A0A232EWG9_9HYME</name>
<accession>A0A232EWG9</accession>
<keyword evidence="4 10" id="KW-0812">Transmembrane</keyword>
<dbReference type="InterPro" id="IPR004117">
    <property type="entry name" value="7tm6_olfct_rcpt"/>
</dbReference>
<gene>
    <name evidence="11" type="ORF">TSAR_008364</name>
</gene>
<keyword evidence="6 10" id="KW-1133">Transmembrane helix</keyword>
<comment type="subcellular location">
    <subcellularLocation>
        <location evidence="1">Cell membrane</location>
        <topology evidence="1">Multi-pass membrane protein</topology>
    </subcellularLocation>
</comment>
<evidence type="ECO:0000256" key="7">
    <source>
        <dbReference type="ARBA" id="ARBA00023136"/>
    </source>
</evidence>
<keyword evidence="7 10" id="KW-0472">Membrane</keyword>
<evidence type="ECO:0000256" key="8">
    <source>
        <dbReference type="ARBA" id="ARBA00023170"/>
    </source>
</evidence>
<evidence type="ECO:0000256" key="9">
    <source>
        <dbReference type="ARBA" id="ARBA00023224"/>
    </source>
</evidence>
<feature type="transmembrane region" description="Helical" evidence="10">
    <location>
        <begin position="679"/>
        <end position="700"/>
    </location>
</feature>
<proteinExistence type="predicted"/>
<keyword evidence="12" id="KW-1185">Reference proteome</keyword>
<evidence type="ECO:0000256" key="2">
    <source>
        <dbReference type="ARBA" id="ARBA00022475"/>
    </source>
</evidence>
<comment type="caution">
    <text evidence="11">The sequence shown here is derived from an EMBL/GenBank/DDBJ whole genome shotgun (WGS) entry which is preliminary data.</text>
</comment>
<reference evidence="11 12" key="1">
    <citation type="journal article" date="2017" name="Curr. Biol.">
        <title>The Evolution of Venom by Co-option of Single-Copy Genes.</title>
        <authorList>
            <person name="Martinson E.O."/>
            <person name="Mrinalini"/>
            <person name="Kelkar Y.D."/>
            <person name="Chang C.H."/>
            <person name="Werren J.H."/>
        </authorList>
    </citation>
    <scope>NUCLEOTIDE SEQUENCE [LARGE SCALE GENOMIC DNA]</scope>
    <source>
        <strain evidence="11 12">Alberta</strain>
        <tissue evidence="11">Whole body</tissue>
    </source>
</reference>
<dbReference type="STRING" id="543379.A0A232EWG9"/>
<dbReference type="AlphaFoldDB" id="A0A232EWG9"/>
<evidence type="ECO:0000256" key="10">
    <source>
        <dbReference type="SAM" id="Phobius"/>
    </source>
</evidence>
<evidence type="ECO:0000256" key="5">
    <source>
        <dbReference type="ARBA" id="ARBA00022725"/>
    </source>
</evidence>
<protein>
    <recommendedName>
        <fullName evidence="13">Odorant receptor</fullName>
    </recommendedName>
</protein>
<evidence type="ECO:0000256" key="1">
    <source>
        <dbReference type="ARBA" id="ARBA00004651"/>
    </source>
</evidence>
<dbReference type="GO" id="GO:0007165">
    <property type="term" value="P:signal transduction"/>
    <property type="evidence" value="ECO:0007669"/>
    <property type="project" value="UniProtKB-KW"/>
</dbReference>
<feature type="transmembrane region" description="Helical" evidence="10">
    <location>
        <begin position="712"/>
        <end position="730"/>
    </location>
</feature>
<organism evidence="11 12">
    <name type="scientific">Trichomalopsis sarcophagae</name>
    <dbReference type="NCBI Taxonomy" id="543379"/>
    <lineage>
        <taxon>Eukaryota</taxon>
        <taxon>Metazoa</taxon>
        <taxon>Ecdysozoa</taxon>
        <taxon>Arthropoda</taxon>
        <taxon>Hexapoda</taxon>
        <taxon>Insecta</taxon>
        <taxon>Pterygota</taxon>
        <taxon>Neoptera</taxon>
        <taxon>Endopterygota</taxon>
        <taxon>Hymenoptera</taxon>
        <taxon>Apocrita</taxon>
        <taxon>Proctotrupomorpha</taxon>
        <taxon>Chalcidoidea</taxon>
        <taxon>Pteromalidae</taxon>
        <taxon>Pteromalinae</taxon>
        <taxon>Trichomalopsis</taxon>
    </lineage>
</organism>
<keyword evidence="3" id="KW-0716">Sensory transduction</keyword>
<dbReference type="GO" id="GO:0005886">
    <property type="term" value="C:plasma membrane"/>
    <property type="evidence" value="ECO:0007669"/>
    <property type="project" value="UniProtKB-SubCell"/>
</dbReference>
<sequence>MKTKDESLQPNIFLQHYLNINSKMLRYMGLVVRTKGNKTDSKSKILERLPTYSTNIISIIDAFFQMRWIMDLWQRDNGLVMQITTSGISNIVCICKGFRLAYCREDIQTLFEKLATIWDQTCVPEDIRDTIVKKAQSTLVFCRCYIAMMLGLGICFALPPMKNFLIQYFARKATNHTYDYSERVFLVRYPFEINSSSIYFSVLFEEQWVLFCSALYWVCCDTLFAQLTTHTSLHFEILQYDIEAVVNRENDEDRLKQSTIDFVKRHRELLRICHMIEKLFSPVIFTTMLLTSINICVNVFELREMISEAKLGDALLHGFHLVNIFFQLLVYCMFAERLTQQAGTIANATYNCKWTEKNHKLRIYLQILIMKSQKPFHCTAYGFFPIDHKTITIGTIILHDVGNNELNKSAPLTPDFEDYTKINSLFLRCMGMGIGTDGNKKDRRSQIIERVPTALINIVCLLDSVFQVQWVSEIWKTDKKLVLQILTNALSNIVCLCKGFQLAYSREDLQRLFEDLAMIWRKRIPHHEIRDEILRGAQKTLVFCRCYISMILVLGLCFGLPPLKYFILQFTDRNANRTYDYTERIFLVRYPFDVNNLTAYNFIFMEELWVLYSAAIHWMCCDTLFVQLTSHTSLQLKLLNYDIEASGNTEDERQFKENVMDIIKRHQELLRICDSIEDVFSPVLFVIMLLTAMTMCVNLFELREMLLEAQYVGAILHSFHLINLLIYCVYAETLTEQAGSIAEAIYNSKWTENSHEVRTNLRMCIMKSQKPFYCTAYGFFPIDHRRITYILKTAMSYYMMLHQTTS</sequence>
<dbReference type="EMBL" id="NNAY01001862">
    <property type="protein sequence ID" value="OXU22694.1"/>
    <property type="molecule type" value="Genomic_DNA"/>
</dbReference>
<feature type="transmembrane region" description="Helical" evidence="10">
    <location>
        <begin position="540"/>
        <end position="561"/>
    </location>
</feature>
<dbReference type="GO" id="GO:0005549">
    <property type="term" value="F:odorant binding"/>
    <property type="evidence" value="ECO:0007669"/>
    <property type="project" value="InterPro"/>
</dbReference>
<keyword evidence="5" id="KW-0552">Olfaction</keyword>
<evidence type="ECO:0000256" key="3">
    <source>
        <dbReference type="ARBA" id="ARBA00022606"/>
    </source>
</evidence>
<keyword evidence="9" id="KW-0807">Transducer</keyword>
<evidence type="ECO:0000256" key="4">
    <source>
        <dbReference type="ARBA" id="ARBA00022692"/>
    </source>
</evidence>